<evidence type="ECO:0000256" key="4">
    <source>
        <dbReference type="ARBA" id="ARBA00023163"/>
    </source>
</evidence>
<evidence type="ECO:0000256" key="1">
    <source>
        <dbReference type="ARBA" id="ARBA00004123"/>
    </source>
</evidence>
<comment type="subcellular location">
    <subcellularLocation>
        <location evidence="1">Nucleus</location>
    </subcellularLocation>
</comment>
<keyword evidence="3" id="KW-0805">Transcription regulation</keyword>
<dbReference type="PROSITE" id="PS00463">
    <property type="entry name" value="ZN2_CY6_FUNGAL_1"/>
    <property type="match status" value="1"/>
</dbReference>
<dbReference type="PANTHER" id="PTHR47338:SF6">
    <property type="entry name" value="ZN(II)2CYS6 TRANSCRIPTION FACTOR (EUROFUNG)"/>
    <property type="match status" value="1"/>
</dbReference>
<dbReference type="GO" id="GO:0008270">
    <property type="term" value="F:zinc ion binding"/>
    <property type="evidence" value="ECO:0007669"/>
    <property type="project" value="InterPro"/>
</dbReference>
<keyword evidence="2" id="KW-0479">Metal-binding</keyword>
<dbReference type="SMART" id="SM00066">
    <property type="entry name" value="GAL4"/>
    <property type="match status" value="1"/>
</dbReference>
<dbReference type="OrthoDB" id="424974at2759"/>
<feature type="region of interest" description="Disordered" evidence="6">
    <location>
        <begin position="562"/>
        <end position="600"/>
    </location>
</feature>
<sequence>MNARRSRQYRRTAQACETCRRKKIRCPGERPRCSACTRLRQQCSFADNDYIDEQTASGIESRMAVRLMQLEDKLDSIIGRIEPQSMQEATPSSASGRIVGMLSDSPAITQASPLSSNSLPRDIIARAIEVYFRHIHRQPLWLFEKESLPAPGTCEELICVILALSISYNAGEFTDGNLRSPDFYSKTARRLIMLKIADGAMSFQSTQALCLLAFFNLISGDLPLAGFNTGLAKSFTQYSALQHDPNSPPTSQEQSKLFWSIYFLSTFCGPPALVPSIAEDVGAPRFSTLEARHSFTPCPLLPQESHVSERNSLPGVWSHSLRICSLWGDIRLYISRCIEGFTKCPWQPDSDYTILCSRLLELEIKHPTSLSYNSVKFLDRLPQEVQSNRLDWLPWLRVQVTYHAVHCVLNHPFLYSVMAKAPRQKLGANTFWRASYEKALRHCTWISRLIRMAGEKGLQIADPFFAQAAAIASTLHLYWTRTSDTQLQASSLENLGICRRLITEMAAHSPVCRIIEKALDQFVHLVNSSSQANDSEYTPMTAKTSLIWILLDVAAPQFPSYSDDGTRGRDGWSTGHGNEEQTILPRSEMHTPPTDMRESTAHYASPPAWLSSRTACAGSPTGTSTRQEEAESLVHGLATSVRDVTGDLAWGAWEHLMTVGENSMTGLDWWDLDNL</sequence>
<dbReference type="GO" id="GO:0005634">
    <property type="term" value="C:nucleus"/>
    <property type="evidence" value="ECO:0007669"/>
    <property type="project" value="UniProtKB-SubCell"/>
</dbReference>
<dbReference type="Gene3D" id="4.10.240.10">
    <property type="entry name" value="Zn(2)-C6 fungal-type DNA-binding domain"/>
    <property type="match status" value="1"/>
</dbReference>
<dbReference type="Proteomes" id="UP000777438">
    <property type="component" value="Unassembled WGS sequence"/>
</dbReference>
<protein>
    <recommendedName>
        <fullName evidence="7">Zn(2)-C6 fungal-type domain-containing protein</fullName>
    </recommendedName>
</protein>
<comment type="caution">
    <text evidence="8">The sequence shown here is derived from an EMBL/GenBank/DDBJ whole genome shotgun (WGS) entry which is preliminary data.</text>
</comment>
<dbReference type="SUPFAM" id="SSF57701">
    <property type="entry name" value="Zn2/Cys6 DNA-binding domain"/>
    <property type="match status" value="1"/>
</dbReference>
<keyword evidence="4" id="KW-0804">Transcription</keyword>
<dbReference type="InterPro" id="IPR036864">
    <property type="entry name" value="Zn2-C6_fun-type_DNA-bd_sf"/>
</dbReference>
<evidence type="ECO:0000256" key="6">
    <source>
        <dbReference type="SAM" id="MobiDB-lite"/>
    </source>
</evidence>
<feature type="domain" description="Zn(2)-C6 fungal-type" evidence="7">
    <location>
        <begin position="15"/>
        <end position="45"/>
    </location>
</feature>
<keyword evidence="5" id="KW-0539">Nucleus</keyword>
<name>A0A9P8VVS8_9HYPO</name>
<dbReference type="EMBL" id="JAGPYM010000029">
    <property type="protein sequence ID" value="KAH6879452.1"/>
    <property type="molecule type" value="Genomic_DNA"/>
</dbReference>
<evidence type="ECO:0000313" key="8">
    <source>
        <dbReference type="EMBL" id="KAH6879452.1"/>
    </source>
</evidence>
<evidence type="ECO:0000256" key="3">
    <source>
        <dbReference type="ARBA" id="ARBA00023015"/>
    </source>
</evidence>
<keyword evidence="9" id="KW-1185">Reference proteome</keyword>
<dbReference type="CDD" id="cd12148">
    <property type="entry name" value="fungal_TF_MHR"/>
    <property type="match status" value="1"/>
</dbReference>
<evidence type="ECO:0000259" key="7">
    <source>
        <dbReference type="PROSITE" id="PS50048"/>
    </source>
</evidence>
<evidence type="ECO:0000256" key="5">
    <source>
        <dbReference type="ARBA" id="ARBA00023242"/>
    </source>
</evidence>
<evidence type="ECO:0000256" key="2">
    <source>
        <dbReference type="ARBA" id="ARBA00022723"/>
    </source>
</evidence>
<proteinExistence type="predicted"/>
<dbReference type="CDD" id="cd00067">
    <property type="entry name" value="GAL4"/>
    <property type="match status" value="1"/>
</dbReference>
<organism evidence="8 9">
    <name type="scientific">Thelonectria olida</name>
    <dbReference type="NCBI Taxonomy" id="1576542"/>
    <lineage>
        <taxon>Eukaryota</taxon>
        <taxon>Fungi</taxon>
        <taxon>Dikarya</taxon>
        <taxon>Ascomycota</taxon>
        <taxon>Pezizomycotina</taxon>
        <taxon>Sordariomycetes</taxon>
        <taxon>Hypocreomycetidae</taxon>
        <taxon>Hypocreales</taxon>
        <taxon>Nectriaceae</taxon>
        <taxon>Thelonectria</taxon>
    </lineage>
</organism>
<dbReference type="InterPro" id="IPR050815">
    <property type="entry name" value="TF_fung"/>
</dbReference>
<reference evidence="8 9" key="1">
    <citation type="journal article" date="2021" name="Nat. Commun.">
        <title>Genetic determinants of endophytism in the Arabidopsis root mycobiome.</title>
        <authorList>
            <person name="Mesny F."/>
            <person name="Miyauchi S."/>
            <person name="Thiergart T."/>
            <person name="Pickel B."/>
            <person name="Atanasova L."/>
            <person name="Karlsson M."/>
            <person name="Huettel B."/>
            <person name="Barry K.W."/>
            <person name="Haridas S."/>
            <person name="Chen C."/>
            <person name="Bauer D."/>
            <person name="Andreopoulos W."/>
            <person name="Pangilinan J."/>
            <person name="LaButti K."/>
            <person name="Riley R."/>
            <person name="Lipzen A."/>
            <person name="Clum A."/>
            <person name="Drula E."/>
            <person name="Henrissat B."/>
            <person name="Kohler A."/>
            <person name="Grigoriev I.V."/>
            <person name="Martin F.M."/>
            <person name="Hacquard S."/>
        </authorList>
    </citation>
    <scope>NUCLEOTIDE SEQUENCE [LARGE SCALE GENOMIC DNA]</scope>
    <source>
        <strain evidence="8 9">MPI-CAGE-CH-0241</strain>
    </source>
</reference>
<accession>A0A9P8VVS8</accession>
<dbReference type="AlphaFoldDB" id="A0A9P8VVS8"/>
<dbReference type="GO" id="GO:0000981">
    <property type="term" value="F:DNA-binding transcription factor activity, RNA polymerase II-specific"/>
    <property type="evidence" value="ECO:0007669"/>
    <property type="project" value="InterPro"/>
</dbReference>
<evidence type="ECO:0000313" key="9">
    <source>
        <dbReference type="Proteomes" id="UP000777438"/>
    </source>
</evidence>
<dbReference type="Pfam" id="PF00172">
    <property type="entry name" value="Zn_clus"/>
    <property type="match status" value="1"/>
</dbReference>
<gene>
    <name evidence="8" type="ORF">B0T10DRAFT_540596</name>
</gene>
<dbReference type="InterPro" id="IPR001138">
    <property type="entry name" value="Zn2Cys6_DnaBD"/>
</dbReference>
<dbReference type="PANTHER" id="PTHR47338">
    <property type="entry name" value="ZN(II)2CYS6 TRANSCRIPTION FACTOR (EUROFUNG)-RELATED"/>
    <property type="match status" value="1"/>
</dbReference>
<dbReference type="PROSITE" id="PS50048">
    <property type="entry name" value="ZN2_CY6_FUNGAL_2"/>
    <property type="match status" value="1"/>
</dbReference>